<dbReference type="GeneID" id="110974949"/>
<evidence type="ECO:0000313" key="4">
    <source>
        <dbReference type="Proteomes" id="UP000694845"/>
    </source>
</evidence>
<dbReference type="SUPFAM" id="SSF103473">
    <property type="entry name" value="MFS general substrate transporter"/>
    <property type="match status" value="1"/>
</dbReference>
<evidence type="ECO:0000256" key="2">
    <source>
        <dbReference type="SAM" id="Phobius"/>
    </source>
</evidence>
<feature type="transmembrane region" description="Helical" evidence="2">
    <location>
        <begin position="166"/>
        <end position="189"/>
    </location>
</feature>
<feature type="transmembrane region" description="Helical" evidence="2">
    <location>
        <begin position="378"/>
        <end position="401"/>
    </location>
</feature>
<feature type="transmembrane region" description="Helical" evidence="2">
    <location>
        <begin position="344"/>
        <end position="366"/>
    </location>
</feature>
<evidence type="ECO:0000259" key="3">
    <source>
        <dbReference type="PROSITE" id="PS50850"/>
    </source>
</evidence>
<keyword evidence="4" id="KW-1185">Reference proteome</keyword>
<feature type="transmembrane region" description="Helical" evidence="2">
    <location>
        <begin position="259"/>
        <end position="276"/>
    </location>
</feature>
<protein>
    <submittedName>
        <fullName evidence="5">Monocarboxylate transporter 12-like</fullName>
    </submittedName>
</protein>
<feature type="transmembrane region" description="Helical" evidence="2">
    <location>
        <begin position="136"/>
        <end position="154"/>
    </location>
</feature>
<feature type="transmembrane region" description="Helical" evidence="2">
    <location>
        <begin position="80"/>
        <end position="98"/>
    </location>
</feature>
<organism evidence="4 5">
    <name type="scientific">Acanthaster planci</name>
    <name type="common">Crown-of-thorns starfish</name>
    <dbReference type="NCBI Taxonomy" id="133434"/>
    <lineage>
        <taxon>Eukaryota</taxon>
        <taxon>Metazoa</taxon>
        <taxon>Echinodermata</taxon>
        <taxon>Eleutherozoa</taxon>
        <taxon>Asterozoa</taxon>
        <taxon>Asteroidea</taxon>
        <taxon>Valvatacea</taxon>
        <taxon>Valvatida</taxon>
        <taxon>Acanthasteridae</taxon>
        <taxon>Acanthaster</taxon>
    </lineage>
</organism>
<proteinExistence type="predicted"/>
<evidence type="ECO:0000313" key="5">
    <source>
        <dbReference type="RefSeq" id="XP_022082640.1"/>
    </source>
</evidence>
<feature type="transmembrane region" description="Helical" evidence="2">
    <location>
        <begin position="407"/>
        <end position="427"/>
    </location>
</feature>
<comment type="subcellular location">
    <subcellularLocation>
        <location evidence="1">Membrane</location>
        <topology evidence="1">Multi-pass membrane protein</topology>
    </subcellularLocation>
</comment>
<dbReference type="Pfam" id="PF07690">
    <property type="entry name" value="MFS_1"/>
    <property type="match status" value="1"/>
</dbReference>
<dbReference type="PANTHER" id="PTHR11360">
    <property type="entry name" value="MONOCARBOXYLATE TRANSPORTER"/>
    <property type="match status" value="1"/>
</dbReference>
<name>A0A8B7XRL1_ACAPL</name>
<keyword evidence="2" id="KW-0812">Transmembrane</keyword>
<dbReference type="Gene3D" id="1.20.1250.20">
    <property type="entry name" value="MFS general substrate transporter like domains"/>
    <property type="match status" value="1"/>
</dbReference>
<dbReference type="PANTHER" id="PTHR11360:SF303">
    <property type="entry name" value="MAJOR FACILITATOR SUPERFAMILY (MFS) PROFILE DOMAIN-CONTAINING PROTEIN"/>
    <property type="match status" value="1"/>
</dbReference>
<feature type="domain" description="Major facilitator superfamily (MFS) profile" evidence="3">
    <location>
        <begin position="11"/>
        <end position="436"/>
    </location>
</feature>
<dbReference type="GO" id="GO:0016020">
    <property type="term" value="C:membrane"/>
    <property type="evidence" value="ECO:0007669"/>
    <property type="project" value="UniProtKB-SubCell"/>
</dbReference>
<dbReference type="GO" id="GO:0008028">
    <property type="term" value="F:monocarboxylic acid transmembrane transporter activity"/>
    <property type="evidence" value="ECO:0007669"/>
    <property type="project" value="TreeGrafter"/>
</dbReference>
<dbReference type="Proteomes" id="UP000694845">
    <property type="component" value="Unplaced"/>
</dbReference>
<sequence length="436" mass="46584">MSLPYTRLARGVLATIASFVVYILHRTVVKALGMLLVAIRDDFETDTWVAGTVFSATDCVTDMTGPIVGPIGKRFGYRRVCMFAGAMTAAAVIVASQAPSFLLLAIPLIGPAALGRSVVIILVCATLSKHLDNREFALASGIAKTGAALGYTAIPPVVQLCLDTYGWRGTLLILGALCAHLVVCGALIVSSETGDAGTNLKSGYQSLSNDDTCPDTEGLQQEPNPQRLLLPLKSFYQRVEAAIGLSVIFDFNFWRATQINIISKIALMAWVIYFVPHAENRGFSGETAALMVTVAGVGHLAGILIGSLLVFKGILSSMGCLMLAIPFTAVPLCIDTWMTSRWLMTANATVLMLALGCSFTMSTVVLKDVLGDEKFTSAIGWMTFFSGLFKLLGGFIPGWVFDHSGSFEVGFAIIGATQFIPFIPIIAQRLLCSKTN</sequence>
<dbReference type="KEGG" id="aplc:110974949"/>
<dbReference type="AlphaFoldDB" id="A0A8B7XRL1"/>
<keyword evidence="2" id="KW-0472">Membrane</keyword>
<dbReference type="InterPro" id="IPR036259">
    <property type="entry name" value="MFS_trans_sf"/>
</dbReference>
<feature type="transmembrane region" description="Helical" evidence="2">
    <location>
        <begin position="318"/>
        <end position="338"/>
    </location>
</feature>
<feature type="transmembrane region" description="Helical" evidence="2">
    <location>
        <begin position="104"/>
        <end position="124"/>
    </location>
</feature>
<feature type="transmembrane region" description="Helical" evidence="2">
    <location>
        <begin position="288"/>
        <end position="311"/>
    </location>
</feature>
<dbReference type="InterPro" id="IPR050327">
    <property type="entry name" value="Proton-linked_MCT"/>
</dbReference>
<keyword evidence="2" id="KW-1133">Transmembrane helix</keyword>
<dbReference type="OrthoDB" id="6422522at2759"/>
<dbReference type="InterPro" id="IPR011701">
    <property type="entry name" value="MFS"/>
</dbReference>
<evidence type="ECO:0000256" key="1">
    <source>
        <dbReference type="ARBA" id="ARBA00004141"/>
    </source>
</evidence>
<gene>
    <name evidence="5" type="primary">LOC110974949</name>
</gene>
<reference evidence="5" key="1">
    <citation type="submission" date="2025-08" db="UniProtKB">
        <authorList>
            <consortium name="RefSeq"/>
        </authorList>
    </citation>
    <scope>IDENTIFICATION</scope>
</reference>
<dbReference type="InterPro" id="IPR020846">
    <property type="entry name" value="MFS_dom"/>
</dbReference>
<accession>A0A8B7XRL1</accession>
<dbReference type="OMA" id="RATQINI"/>
<dbReference type="RefSeq" id="XP_022082640.1">
    <property type="nucleotide sequence ID" value="XM_022226948.1"/>
</dbReference>
<dbReference type="PROSITE" id="PS50850">
    <property type="entry name" value="MFS"/>
    <property type="match status" value="1"/>
</dbReference>